<accession>A0A0G0Y1E1</accession>
<evidence type="ECO:0000313" key="1">
    <source>
        <dbReference type="EMBL" id="KKS03236.1"/>
    </source>
</evidence>
<dbReference type="EMBL" id="LCBB01000004">
    <property type="protein sequence ID" value="KKS03236.1"/>
    <property type="molecule type" value="Genomic_DNA"/>
</dbReference>
<evidence type="ECO:0000313" key="2">
    <source>
        <dbReference type="Proteomes" id="UP000033947"/>
    </source>
</evidence>
<dbReference type="Proteomes" id="UP000033947">
    <property type="component" value="Unassembled WGS sequence"/>
</dbReference>
<sequence>MTEKNEMQNNEELKSKFIQERAIGKSFKEISTELNLPVETLVVWAKTLKYDIGNQKAIEMDELSNKFRITKRRRIELIGSILTKMQDELDTRDYKDVPTDKLFDYLLKYSAELNREYTPPVFTEIVSGMGPSIWETEITWTG</sequence>
<protein>
    <submittedName>
        <fullName evidence="1">Uncharacterized protein</fullName>
    </submittedName>
</protein>
<gene>
    <name evidence="1" type="ORF">UU55_C0004G0025</name>
</gene>
<name>A0A0G0Y1E1_UNCKA</name>
<reference evidence="1 2" key="1">
    <citation type="journal article" date="2015" name="Nature">
        <title>rRNA introns, odd ribosomes, and small enigmatic genomes across a large radiation of phyla.</title>
        <authorList>
            <person name="Brown C.T."/>
            <person name="Hug L.A."/>
            <person name="Thomas B.C."/>
            <person name="Sharon I."/>
            <person name="Castelle C.J."/>
            <person name="Singh A."/>
            <person name="Wilkins M.J."/>
            <person name="Williams K.H."/>
            <person name="Banfield J.F."/>
        </authorList>
    </citation>
    <scope>NUCLEOTIDE SEQUENCE [LARGE SCALE GENOMIC DNA]</scope>
</reference>
<proteinExistence type="predicted"/>
<dbReference type="AlphaFoldDB" id="A0A0G0Y1E1"/>
<organism evidence="1 2">
    <name type="scientific">candidate division WWE3 bacterium GW2011_GWC2_41_23</name>
    <dbReference type="NCBI Taxonomy" id="1619123"/>
    <lineage>
        <taxon>Bacteria</taxon>
        <taxon>Katanobacteria</taxon>
    </lineage>
</organism>
<comment type="caution">
    <text evidence="1">The sequence shown here is derived from an EMBL/GenBank/DDBJ whole genome shotgun (WGS) entry which is preliminary data.</text>
</comment>